<feature type="domain" description="B box-type" evidence="7">
    <location>
        <begin position="147"/>
        <end position="175"/>
    </location>
</feature>
<accession>A0A9J7HU52</accession>
<keyword evidence="5" id="KW-0175">Coiled coil</keyword>
<dbReference type="SMART" id="SM00336">
    <property type="entry name" value="BBOX"/>
    <property type="match status" value="2"/>
</dbReference>
<dbReference type="InterPro" id="IPR018957">
    <property type="entry name" value="Znf_C3HC4_RING-type"/>
</dbReference>
<evidence type="ECO:0000256" key="4">
    <source>
        <dbReference type="PROSITE-ProRule" id="PRU00024"/>
    </source>
</evidence>
<dbReference type="RefSeq" id="XP_035665770.1">
    <property type="nucleotide sequence ID" value="XM_035809877.1"/>
</dbReference>
<organism evidence="8 9">
    <name type="scientific">Branchiostoma floridae</name>
    <name type="common">Florida lancelet</name>
    <name type="synonym">Amphioxus</name>
    <dbReference type="NCBI Taxonomy" id="7739"/>
    <lineage>
        <taxon>Eukaryota</taxon>
        <taxon>Metazoa</taxon>
        <taxon>Chordata</taxon>
        <taxon>Cephalochordata</taxon>
        <taxon>Leptocardii</taxon>
        <taxon>Amphioxiformes</taxon>
        <taxon>Branchiostomatidae</taxon>
        <taxon>Branchiostoma</taxon>
    </lineage>
</organism>
<evidence type="ECO:0000259" key="6">
    <source>
        <dbReference type="PROSITE" id="PS50089"/>
    </source>
</evidence>
<evidence type="ECO:0000313" key="9">
    <source>
        <dbReference type="RefSeq" id="XP_035665770.1"/>
    </source>
</evidence>
<keyword evidence="2 4" id="KW-0863">Zinc-finger</keyword>
<dbReference type="OMA" id="GHRDHET"/>
<dbReference type="InterPro" id="IPR017907">
    <property type="entry name" value="Znf_RING_CS"/>
</dbReference>
<dbReference type="GO" id="GO:0005654">
    <property type="term" value="C:nucleoplasm"/>
    <property type="evidence" value="ECO:0000318"/>
    <property type="project" value="GO_Central"/>
</dbReference>
<dbReference type="Gene3D" id="3.30.160.60">
    <property type="entry name" value="Classic Zinc Finger"/>
    <property type="match status" value="1"/>
</dbReference>
<dbReference type="SUPFAM" id="SSF57850">
    <property type="entry name" value="RING/U-box"/>
    <property type="match status" value="1"/>
</dbReference>
<proteinExistence type="predicted"/>
<dbReference type="AlphaFoldDB" id="A0A9J7HU52"/>
<dbReference type="PANTHER" id="PTHR25462:SF296">
    <property type="entry name" value="MEIOTIC P26, ISOFORM F"/>
    <property type="match status" value="1"/>
</dbReference>
<protein>
    <submittedName>
        <fullName evidence="9">E3 ubiquitin-protein ligase TRIM33-like</fullName>
    </submittedName>
</protein>
<dbReference type="PROSITE" id="PS00518">
    <property type="entry name" value="ZF_RING_1"/>
    <property type="match status" value="1"/>
</dbReference>
<evidence type="ECO:0000259" key="7">
    <source>
        <dbReference type="PROSITE" id="PS50119"/>
    </source>
</evidence>
<dbReference type="GeneID" id="118409010"/>
<dbReference type="SUPFAM" id="SSF57845">
    <property type="entry name" value="B-box zinc-binding domain"/>
    <property type="match status" value="1"/>
</dbReference>
<dbReference type="GO" id="GO:0061630">
    <property type="term" value="F:ubiquitin protein ligase activity"/>
    <property type="evidence" value="ECO:0000318"/>
    <property type="project" value="GO_Central"/>
</dbReference>
<dbReference type="PANTHER" id="PTHR25462">
    <property type="entry name" value="BONUS, ISOFORM C-RELATED"/>
    <property type="match status" value="1"/>
</dbReference>
<dbReference type="KEGG" id="bfo:118409010"/>
<evidence type="ECO:0000256" key="2">
    <source>
        <dbReference type="ARBA" id="ARBA00022771"/>
    </source>
</evidence>
<dbReference type="Gene3D" id="3.30.40.10">
    <property type="entry name" value="Zinc/RING finger domain, C3HC4 (zinc finger)"/>
    <property type="match status" value="1"/>
</dbReference>
<dbReference type="InterPro" id="IPR013083">
    <property type="entry name" value="Znf_RING/FYVE/PHD"/>
</dbReference>
<dbReference type="GO" id="GO:0008270">
    <property type="term" value="F:zinc ion binding"/>
    <property type="evidence" value="ECO:0007669"/>
    <property type="project" value="UniProtKB-KW"/>
</dbReference>
<evidence type="ECO:0000256" key="5">
    <source>
        <dbReference type="SAM" id="Coils"/>
    </source>
</evidence>
<dbReference type="InterPro" id="IPR000315">
    <property type="entry name" value="Znf_B-box"/>
</dbReference>
<keyword evidence="8" id="KW-1185">Reference proteome</keyword>
<dbReference type="InterPro" id="IPR047153">
    <property type="entry name" value="TRIM45/56/19-like"/>
</dbReference>
<keyword evidence="3" id="KW-0862">Zinc</keyword>
<dbReference type="PROSITE" id="PS50119">
    <property type="entry name" value="ZF_BBOX"/>
    <property type="match status" value="2"/>
</dbReference>
<keyword evidence="1" id="KW-0479">Metal-binding</keyword>
<dbReference type="PROSITE" id="PS50089">
    <property type="entry name" value="ZF_RING_2"/>
    <property type="match status" value="1"/>
</dbReference>
<evidence type="ECO:0000313" key="8">
    <source>
        <dbReference type="Proteomes" id="UP000001554"/>
    </source>
</evidence>
<gene>
    <name evidence="9" type="primary">LOC118409010</name>
</gene>
<dbReference type="OrthoDB" id="342730at2759"/>
<evidence type="ECO:0000256" key="1">
    <source>
        <dbReference type="ARBA" id="ARBA00022723"/>
    </source>
</evidence>
<name>A0A9J7HU52_BRAFL</name>
<sequence length="273" mass="30926">MANEPGHVVVRCTQCCHVFCKPKLLPCLHTFCETCIFKVQEGTENEKGKVFSCPVETCKEEVAKGEDDLPDNILVANIINAKSVACAAKGTVKCTSCDNLLEASHRCLDCQRFLCVNCHAAHKHMQIFRRHRMQDISEFFCQQQAQKRPLYCTKHQGEILELFCETSGMLCCSKCVEENTTIPRNNYKSPDEIAVSYRKTLRSSITGLEKKLKSLEGERDRFDRALSLLLEKQNRAEAEIVRSTSELISKVEEAKQCCLAELSSILTRENPRL</sequence>
<evidence type="ECO:0000256" key="3">
    <source>
        <dbReference type="ARBA" id="ARBA00022833"/>
    </source>
</evidence>
<feature type="coiled-coil region" evidence="5">
    <location>
        <begin position="198"/>
        <end position="232"/>
    </location>
</feature>
<dbReference type="InterPro" id="IPR001841">
    <property type="entry name" value="Znf_RING"/>
</dbReference>
<feature type="domain" description="B box-type" evidence="7">
    <location>
        <begin position="89"/>
        <end position="136"/>
    </location>
</feature>
<feature type="domain" description="RING-type" evidence="6">
    <location>
        <begin position="12"/>
        <end position="57"/>
    </location>
</feature>
<dbReference type="Pfam" id="PF00097">
    <property type="entry name" value="zf-C3HC4"/>
    <property type="match status" value="1"/>
</dbReference>
<dbReference type="Proteomes" id="UP000001554">
    <property type="component" value="Unplaced"/>
</dbReference>
<reference evidence="9" key="1">
    <citation type="submission" date="2025-08" db="UniProtKB">
        <authorList>
            <consortium name="RefSeq"/>
        </authorList>
    </citation>
    <scope>IDENTIFICATION</scope>
    <source>
        <strain evidence="9">S238N-H82</strain>
        <tissue evidence="9">Testes</tissue>
    </source>
</reference>